<sequence length="880" mass="98856">MNVNKDGESITLPARGSKQRRRRLQGACDACKKRKIKCDRANMPDECTNCIVFNIPCTQTLTRRTLLSRTANNTKPAGEPDHISRLEKKVKELEQRLGYDSSDGHSDASGSGSPPPQSYPELDSLLVSVLDNPEAFFATSTISTLRKQMTELARYTRMFRERLDDHHGPDRSRKTSSNGTSGEGSQSGTRPEPAGADSLAADLELLCVDSKNYKLFGRASDLSLINDTMVMKKQVVGSQASEADAPSKRMVHWKTPKFERDLDDPDAPLEFPDQDLMYTLVNHYFDTMNFSIPFLHKPSFLKSLSGGLHHRDSMFGCLVLAVCALGAANKSDDPRVISPEEELPKSRGIEYVKRIWRTRTAFMVSKSLYEIQLICVLCNYMHANCSGEGVYSMVGAGIRFLQELGVHRANGTQDTMEGELWRRVFWIFVCMDRIAAVFTGRPCCIQDEDYDLPFPKECDDEYWEHPQHPFIQPAGKPSYVTYYSCFIKLCIIQGRTLRIIYSSDRPKGQDSAKDSAWQRRVILQLDGELNQWKAELPTHLEWDSETADVKTLEQAANINAYYHYVRILIHRPFISIRDGSAAPLPLVVATHAAHAISDILHTVTLTGLPIQPIVQSAGLSAGVVLLLNIWASHCIKRPVDWDHEMMYVDQIMHVMQVSETRWTTAGRYWDVLNRLRWMPLDPKKLIITPRTTPKLQPDNLNKMSPDSFNPAADNTRVPQRADLPTPVASSSRMNGSHYPPPDSISQSSSMGQHLSAPGMNSYYHLPETPPKYTLPSSFGGLDSSMLMNVSPNLGSYRLHSPEFTQYTPEAAFYAQSCTPDYVEWGSNPANNRPAYPHTTNTNTALREESVPLFNSEEPAPPFNVGYYAPNGLPNHPYPQQ</sequence>
<dbReference type="Gene3D" id="4.10.240.10">
    <property type="entry name" value="Zn(2)-C6 fungal-type DNA-binding domain"/>
    <property type="match status" value="1"/>
</dbReference>
<evidence type="ECO:0000313" key="6">
    <source>
        <dbReference type="Proteomes" id="UP000305067"/>
    </source>
</evidence>
<dbReference type="PANTHER" id="PTHR46910:SF38">
    <property type="entry name" value="ZN(2)-C6 FUNGAL-TYPE DOMAIN-CONTAINING PROTEIN"/>
    <property type="match status" value="1"/>
</dbReference>
<feature type="region of interest" description="Disordered" evidence="3">
    <location>
        <begin position="688"/>
        <end position="755"/>
    </location>
</feature>
<dbReference type="AlphaFoldDB" id="A0A5C3QN88"/>
<dbReference type="InterPro" id="IPR007219">
    <property type="entry name" value="XnlR_reg_dom"/>
</dbReference>
<feature type="compositionally biased region" description="Polar residues" evidence="3">
    <location>
        <begin position="689"/>
        <end position="707"/>
    </location>
</feature>
<dbReference type="GO" id="GO:0000981">
    <property type="term" value="F:DNA-binding transcription factor activity, RNA polymerase II-specific"/>
    <property type="evidence" value="ECO:0007669"/>
    <property type="project" value="InterPro"/>
</dbReference>
<reference evidence="5 6" key="1">
    <citation type="journal article" date="2019" name="Nat. Ecol. Evol.">
        <title>Megaphylogeny resolves global patterns of mushroom evolution.</title>
        <authorList>
            <person name="Varga T."/>
            <person name="Krizsan K."/>
            <person name="Foldi C."/>
            <person name="Dima B."/>
            <person name="Sanchez-Garcia M."/>
            <person name="Sanchez-Ramirez S."/>
            <person name="Szollosi G.J."/>
            <person name="Szarkandi J.G."/>
            <person name="Papp V."/>
            <person name="Albert L."/>
            <person name="Andreopoulos W."/>
            <person name="Angelini C."/>
            <person name="Antonin V."/>
            <person name="Barry K.W."/>
            <person name="Bougher N.L."/>
            <person name="Buchanan P."/>
            <person name="Buyck B."/>
            <person name="Bense V."/>
            <person name="Catcheside P."/>
            <person name="Chovatia M."/>
            <person name="Cooper J."/>
            <person name="Damon W."/>
            <person name="Desjardin D."/>
            <person name="Finy P."/>
            <person name="Geml J."/>
            <person name="Haridas S."/>
            <person name="Hughes K."/>
            <person name="Justo A."/>
            <person name="Karasinski D."/>
            <person name="Kautmanova I."/>
            <person name="Kiss B."/>
            <person name="Kocsube S."/>
            <person name="Kotiranta H."/>
            <person name="LaButti K.M."/>
            <person name="Lechner B.E."/>
            <person name="Liimatainen K."/>
            <person name="Lipzen A."/>
            <person name="Lukacs Z."/>
            <person name="Mihaltcheva S."/>
            <person name="Morgado L.N."/>
            <person name="Niskanen T."/>
            <person name="Noordeloos M.E."/>
            <person name="Ohm R.A."/>
            <person name="Ortiz-Santana B."/>
            <person name="Ovrebo C."/>
            <person name="Racz N."/>
            <person name="Riley R."/>
            <person name="Savchenko A."/>
            <person name="Shiryaev A."/>
            <person name="Soop K."/>
            <person name="Spirin V."/>
            <person name="Szebenyi C."/>
            <person name="Tomsovsky M."/>
            <person name="Tulloss R.E."/>
            <person name="Uehling J."/>
            <person name="Grigoriev I.V."/>
            <person name="Vagvolgyi C."/>
            <person name="Papp T."/>
            <person name="Martin F.M."/>
            <person name="Miettinen O."/>
            <person name="Hibbett D.S."/>
            <person name="Nagy L.G."/>
        </authorList>
    </citation>
    <scope>NUCLEOTIDE SEQUENCE [LARGE SCALE GENOMIC DNA]</scope>
    <source>
        <strain evidence="5 6">CBS 309.79</strain>
    </source>
</reference>
<dbReference type="PROSITE" id="PS00463">
    <property type="entry name" value="ZN2_CY6_FUNGAL_1"/>
    <property type="match status" value="1"/>
</dbReference>
<keyword evidence="6" id="KW-1185">Reference proteome</keyword>
<dbReference type="OrthoDB" id="4456959at2759"/>
<keyword evidence="1" id="KW-0479">Metal-binding</keyword>
<evidence type="ECO:0000259" key="4">
    <source>
        <dbReference type="PROSITE" id="PS50048"/>
    </source>
</evidence>
<dbReference type="SUPFAM" id="SSF57701">
    <property type="entry name" value="Zn2/Cys6 DNA-binding domain"/>
    <property type="match status" value="1"/>
</dbReference>
<dbReference type="GO" id="GO:0003677">
    <property type="term" value="F:DNA binding"/>
    <property type="evidence" value="ECO:0007669"/>
    <property type="project" value="InterPro"/>
</dbReference>
<dbReference type="PROSITE" id="PS50048">
    <property type="entry name" value="ZN2_CY6_FUNGAL_2"/>
    <property type="match status" value="1"/>
</dbReference>
<feature type="domain" description="Zn(2)-C6 fungal-type" evidence="4">
    <location>
        <begin position="27"/>
        <end position="59"/>
    </location>
</feature>
<evidence type="ECO:0000256" key="1">
    <source>
        <dbReference type="ARBA" id="ARBA00022723"/>
    </source>
</evidence>
<feature type="compositionally biased region" description="Polar residues" evidence="3">
    <location>
        <begin position="175"/>
        <end position="189"/>
    </location>
</feature>
<protein>
    <submittedName>
        <fullName evidence="5">Fungal-specific transcription factor domain-containing protein</fullName>
    </submittedName>
</protein>
<dbReference type="Proteomes" id="UP000305067">
    <property type="component" value="Unassembled WGS sequence"/>
</dbReference>
<proteinExistence type="predicted"/>
<dbReference type="CDD" id="cd00067">
    <property type="entry name" value="GAL4"/>
    <property type="match status" value="1"/>
</dbReference>
<feature type="compositionally biased region" description="Polar residues" evidence="3">
    <location>
        <begin position="743"/>
        <end position="752"/>
    </location>
</feature>
<dbReference type="PANTHER" id="PTHR46910">
    <property type="entry name" value="TRANSCRIPTION FACTOR PDR1"/>
    <property type="match status" value="1"/>
</dbReference>
<dbReference type="InterPro" id="IPR036864">
    <property type="entry name" value="Zn2-C6_fun-type_DNA-bd_sf"/>
</dbReference>
<feature type="region of interest" description="Disordered" evidence="3">
    <location>
        <begin position="160"/>
        <end position="195"/>
    </location>
</feature>
<dbReference type="SMART" id="SM00066">
    <property type="entry name" value="GAL4"/>
    <property type="match status" value="1"/>
</dbReference>
<accession>A0A5C3QN88</accession>
<dbReference type="SMART" id="SM00906">
    <property type="entry name" value="Fungal_trans"/>
    <property type="match status" value="1"/>
</dbReference>
<dbReference type="GO" id="GO:0008270">
    <property type="term" value="F:zinc ion binding"/>
    <property type="evidence" value="ECO:0007669"/>
    <property type="project" value="InterPro"/>
</dbReference>
<evidence type="ECO:0000313" key="5">
    <source>
        <dbReference type="EMBL" id="TFL03386.1"/>
    </source>
</evidence>
<dbReference type="EMBL" id="ML178820">
    <property type="protein sequence ID" value="TFL03386.1"/>
    <property type="molecule type" value="Genomic_DNA"/>
</dbReference>
<gene>
    <name evidence="5" type="ORF">BDV98DRAFT_564135</name>
</gene>
<dbReference type="InterPro" id="IPR050987">
    <property type="entry name" value="AtrR-like"/>
</dbReference>
<keyword evidence="2" id="KW-0539">Nucleus</keyword>
<feature type="region of interest" description="Disordered" evidence="3">
    <location>
        <begin position="99"/>
        <end position="121"/>
    </location>
</feature>
<feature type="compositionally biased region" description="Basic and acidic residues" evidence="3">
    <location>
        <begin position="160"/>
        <end position="173"/>
    </location>
</feature>
<dbReference type="InterPro" id="IPR001138">
    <property type="entry name" value="Zn2Cys6_DnaBD"/>
</dbReference>
<dbReference type="CDD" id="cd12148">
    <property type="entry name" value="fungal_TF_MHR"/>
    <property type="match status" value="1"/>
</dbReference>
<evidence type="ECO:0000256" key="2">
    <source>
        <dbReference type="ARBA" id="ARBA00023242"/>
    </source>
</evidence>
<dbReference type="Pfam" id="PF00172">
    <property type="entry name" value="Zn_clus"/>
    <property type="match status" value="1"/>
</dbReference>
<evidence type="ECO:0000256" key="3">
    <source>
        <dbReference type="SAM" id="MobiDB-lite"/>
    </source>
</evidence>
<organism evidence="5 6">
    <name type="scientific">Pterulicium gracile</name>
    <dbReference type="NCBI Taxonomy" id="1884261"/>
    <lineage>
        <taxon>Eukaryota</taxon>
        <taxon>Fungi</taxon>
        <taxon>Dikarya</taxon>
        <taxon>Basidiomycota</taxon>
        <taxon>Agaricomycotina</taxon>
        <taxon>Agaricomycetes</taxon>
        <taxon>Agaricomycetidae</taxon>
        <taxon>Agaricales</taxon>
        <taxon>Pleurotineae</taxon>
        <taxon>Pterulaceae</taxon>
        <taxon>Pterulicium</taxon>
    </lineage>
</organism>
<dbReference type="Pfam" id="PF04082">
    <property type="entry name" value="Fungal_trans"/>
    <property type="match status" value="1"/>
</dbReference>
<dbReference type="GO" id="GO:0006351">
    <property type="term" value="P:DNA-templated transcription"/>
    <property type="evidence" value="ECO:0007669"/>
    <property type="project" value="InterPro"/>
</dbReference>
<name>A0A5C3QN88_9AGAR</name>